<gene>
    <name evidence="1" type="ORF">CRE_31580</name>
</gene>
<feature type="non-terminal residue" evidence="1">
    <location>
        <position position="1"/>
    </location>
</feature>
<protein>
    <submittedName>
        <fullName evidence="1">Uncharacterized protein</fullName>
    </submittedName>
</protein>
<reference evidence="1" key="1">
    <citation type="submission" date="2007-07" db="EMBL/GenBank/DDBJ databases">
        <title>PCAP assembly of the Caenorhabditis remanei genome.</title>
        <authorList>
            <consortium name="The Caenorhabditis remanei Sequencing Consortium"/>
            <person name="Wilson R.K."/>
        </authorList>
    </citation>
    <scope>NUCLEOTIDE SEQUENCE [LARGE SCALE GENOMIC DNA]</scope>
    <source>
        <strain evidence="1">PB4641</strain>
    </source>
</reference>
<dbReference type="AlphaFoldDB" id="E3NNH8"/>
<dbReference type="InParanoid" id="E3NNH8"/>
<sequence length="98" mass="10739">QNVDQNNSNLNIPLNLNTDQLENLDDADFELNQTRLVDGGIYTDPQMVIPADASEADIAELPTGRVREFLSRKAKAKPINYVNLAEVHVPPTTSPPGV</sequence>
<proteinExistence type="predicted"/>
<evidence type="ECO:0000313" key="2">
    <source>
        <dbReference type="Proteomes" id="UP000008281"/>
    </source>
</evidence>
<accession>E3NNH8</accession>
<dbReference type="EMBL" id="DS269214">
    <property type="protein sequence ID" value="EFP10694.1"/>
    <property type="molecule type" value="Genomic_DNA"/>
</dbReference>
<organism evidence="2">
    <name type="scientific">Caenorhabditis remanei</name>
    <name type="common">Caenorhabditis vulgaris</name>
    <dbReference type="NCBI Taxonomy" id="31234"/>
    <lineage>
        <taxon>Eukaryota</taxon>
        <taxon>Metazoa</taxon>
        <taxon>Ecdysozoa</taxon>
        <taxon>Nematoda</taxon>
        <taxon>Chromadorea</taxon>
        <taxon>Rhabditida</taxon>
        <taxon>Rhabditina</taxon>
        <taxon>Rhabditomorpha</taxon>
        <taxon>Rhabditoidea</taxon>
        <taxon>Rhabditidae</taxon>
        <taxon>Peloderinae</taxon>
        <taxon>Caenorhabditis</taxon>
    </lineage>
</organism>
<evidence type="ECO:0000313" key="1">
    <source>
        <dbReference type="EMBL" id="EFP10694.1"/>
    </source>
</evidence>
<name>E3NNH8_CAERE</name>
<dbReference type="Proteomes" id="UP000008281">
    <property type="component" value="Unassembled WGS sequence"/>
</dbReference>
<keyword evidence="2" id="KW-1185">Reference proteome</keyword>
<dbReference type="HOGENOM" id="CLU_2339442_0_0_1"/>